<keyword evidence="2 9" id="KW-0547">Nucleotide-binding</keyword>
<dbReference type="AlphaFoldDB" id="A0A2K1SU58"/>
<dbReference type="SMART" id="SM00962">
    <property type="entry name" value="SRP54"/>
    <property type="match status" value="1"/>
</dbReference>
<comment type="similarity">
    <text evidence="1 9">Belongs to the GTP-binding SRP family. SRP54 subfamily.</text>
</comment>
<dbReference type="PANTHER" id="PTHR11564:SF5">
    <property type="entry name" value="SIGNAL RECOGNITION PARTICLE SUBUNIT SRP54"/>
    <property type="match status" value="1"/>
</dbReference>
<comment type="domain">
    <text evidence="9">Composed of three domains: the N-terminal N domain, which is responsible for interactions with the ribosome, the central G domain, which binds GTP, and the C-terminal M domain, which binds the RNA and the signal sequence of the RNC.</text>
</comment>
<dbReference type="InterPro" id="IPR004780">
    <property type="entry name" value="SRP"/>
</dbReference>
<evidence type="ECO:0000256" key="2">
    <source>
        <dbReference type="ARBA" id="ARBA00022741"/>
    </source>
</evidence>
<dbReference type="InterPro" id="IPR004125">
    <property type="entry name" value="Signal_recog_particle_SRP54_M"/>
</dbReference>
<comment type="function">
    <text evidence="9">Involved in targeting and insertion of nascent membrane proteins into the cytoplasmic membrane. Binds to the hydrophobic signal sequence of the ribosome-nascent chain (RNC) as it emerges from the ribosomes. The SRP-RNC complex is then targeted to the cytoplasmic membrane where it interacts with the SRP receptor FtsY.</text>
</comment>
<sequence length="568" mass="61134">MAVFSSLTDRLSSAFKNLRSKGKLSDADIDGTIREIRRALLDADVALEVVRSFTGRVRERALGEEVSRSLNPAQQVVKIVNDELTQVLGAGVDRPLNFAKYPPTVIMLAGLQGAGKTTLAGKLGYWLKDSGHTPLLVAADLQRPNAVTQLQVVGQRAGVQVYAPEKGVQTGGDEVVVPGSTTGDPVKVARDAIDFARAKMYDTVIIDTAGRLGVDEALMQQARDIRDAVQPQEILFVIDAMIGQDAVRTAQAFNEGVDFTGVVLSKLDGDARGGAALSVASVTGKPILFASTGEGLKDFEIFHPDRMASRILDMGDILTLIEQAQKQFDAEEARKAASKLSEGTFGFDDFLDQLQQVRKLGPMKQLLGMIPGMAQHRKELEQFDDSQIDKAEAIIRSMTPAERRNPKIIDGSRRARIAAGSGCSVSAVNTLLQRFEQASKFMKRMGGGMPGAGGMPGFGGPSKSKRKDKKNSKKKGGKSGNPMRREAEEQALRARLNGSGSYKSSENSYENDYNENSQEYDQPNTMSLPSGLQDLLGSKGQGNFPDLSQMPDLPPNLGEGLAGLFGSK</sequence>
<dbReference type="SUPFAM" id="SSF52540">
    <property type="entry name" value="P-loop containing nucleoside triphosphate hydrolases"/>
    <property type="match status" value="1"/>
</dbReference>
<keyword evidence="3 9" id="KW-0378">Hydrolase</keyword>
<keyword evidence="5 9" id="KW-0342">GTP-binding</keyword>
<evidence type="ECO:0000256" key="6">
    <source>
        <dbReference type="ARBA" id="ARBA00023135"/>
    </source>
</evidence>
<dbReference type="Pfam" id="PF02881">
    <property type="entry name" value="SRP54_N"/>
    <property type="match status" value="1"/>
</dbReference>
<dbReference type="PROSITE" id="PS00300">
    <property type="entry name" value="SRP54"/>
    <property type="match status" value="1"/>
</dbReference>
<feature type="region of interest" description="Disordered" evidence="10">
    <location>
        <begin position="443"/>
        <end position="568"/>
    </location>
</feature>
<feature type="binding site" evidence="9">
    <location>
        <begin position="265"/>
        <end position="268"/>
    </location>
    <ligand>
        <name>GTP</name>
        <dbReference type="ChEBI" id="CHEBI:37565"/>
    </ligand>
</feature>
<feature type="binding site" evidence="9">
    <location>
        <begin position="207"/>
        <end position="211"/>
    </location>
    <ligand>
        <name>GTP</name>
        <dbReference type="ChEBI" id="CHEBI:37565"/>
    </ligand>
</feature>
<dbReference type="RefSeq" id="WP_103084863.1">
    <property type="nucleotide sequence ID" value="NZ_MNLH01000004.1"/>
</dbReference>
<evidence type="ECO:0000256" key="1">
    <source>
        <dbReference type="ARBA" id="ARBA00005450"/>
    </source>
</evidence>
<comment type="catalytic activity">
    <reaction evidence="8 9">
        <text>GTP + H2O = GDP + phosphate + H(+)</text>
        <dbReference type="Rhea" id="RHEA:19669"/>
        <dbReference type="ChEBI" id="CHEBI:15377"/>
        <dbReference type="ChEBI" id="CHEBI:15378"/>
        <dbReference type="ChEBI" id="CHEBI:37565"/>
        <dbReference type="ChEBI" id="CHEBI:43474"/>
        <dbReference type="ChEBI" id="CHEBI:58189"/>
        <dbReference type="EC" id="3.6.5.4"/>
    </reaction>
</comment>
<name>A0A2K1SU58_GARVA</name>
<evidence type="ECO:0000313" key="12">
    <source>
        <dbReference type="EMBL" id="PNS43071.1"/>
    </source>
</evidence>
<evidence type="ECO:0000259" key="11">
    <source>
        <dbReference type="PROSITE" id="PS00300"/>
    </source>
</evidence>
<proteinExistence type="inferred from homology"/>
<keyword evidence="7 9" id="KW-0687">Ribonucleoprotein</keyword>
<dbReference type="GO" id="GO:0003924">
    <property type="term" value="F:GTPase activity"/>
    <property type="evidence" value="ECO:0007669"/>
    <property type="project" value="UniProtKB-UniRule"/>
</dbReference>
<dbReference type="SUPFAM" id="SSF47446">
    <property type="entry name" value="Signal peptide-binding domain"/>
    <property type="match status" value="1"/>
</dbReference>
<dbReference type="InterPro" id="IPR036891">
    <property type="entry name" value="Signal_recog_part_SRP54_M_sf"/>
</dbReference>
<dbReference type="NCBIfam" id="TIGR00959">
    <property type="entry name" value="ffh"/>
    <property type="match status" value="1"/>
</dbReference>
<feature type="domain" description="SRP54-type proteins GTP-binding" evidence="11">
    <location>
        <begin position="286"/>
        <end position="299"/>
    </location>
</feature>
<accession>A0A2K1SU58</accession>
<dbReference type="Gene3D" id="1.10.260.30">
    <property type="entry name" value="Signal recognition particle, SRP54 subunit, M-domain"/>
    <property type="match status" value="1"/>
</dbReference>
<dbReference type="Proteomes" id="UP000236146">
    <property type="component" value="Unassembled WGS sequence"/>
</dbReference>
<dbReference type="InterPro" id="IPR003593">
    <property type="entry name" value="AAA+_ATPase"/>
</dbReference>
<dbReference type="Gene3D" id="3.40.50.300">
    <property type="entry name" value="P-loop containing nucleotide triphosphate hydrolases"/>
    <property type="match status" value="1"/>
</dbReference>
<feature type="compositionally biased region" description="Basic and acidic residues" evidence="10">
    <location>
        <begin position="483"/>
        <end position="492"/>
    </location>
</feature>
<dbReference type="InterPro" id="IPR022941">
    <property type="entry name" value="SRP54"/>
</dbReference>
<dbReference type="PANTHER" id="PTHR11564">
    <property type="entry name" value="SIGNAL RECOGNITION PARTICLE 54K PROTEIN SRP54"/>
    <property type="match status" value="1"/>
</dbReference>
<evidence type="ECO:0000256" key="9">
    <source>
        <dbReference type="HAMAP-Rule" id="MF_00306"/>
    </source>
</evidence>
<evidence type="ECO:0000256" key="4">
    <source>
        <dbReference type="ARBA" id="ARBA00022884"/>
    </source>
</evidence>
<dbReference type="EMBL" id="MNLH01000004">
    <property type="protein sequence ID" value="PNS43071.1"/>
    <property type="molecule type" value="Genomic_DNA"/>
</dbReference>
<keyword evidence="9" id="KW-0963">Cytoplasm</keyword>
<dbReference type="GO" id="GO:0048500">
    <property type="term" value="C:signal recognition particle"/>
    <property type="evidence" value="ECO:0007669"/>
    <property type="project" value="UniProtKB-UniRule"/>
</dbReference>
<dbReference type="OrthoDB" id="9804720at2"/>
<evidence type="ECO:0000256" key="8">
    <source>
        <dbReference type="ARBA" id="ARBA00048027"/>
    </source>
</evidence>
<dbReference type="Pfam" id="PF02978">
    <property type="entry name" value="SRP_SPB"/>
    <property type="match status" value="1"/>
</dbReference>
<feature type="binding site" evidence="9">
    <location>
        <begin position="110"/>
        <end position="117"/>
    </location>
    <ligand>
        <name>GTP</name>
        <dbReference type="ChEBI" id="CHEBI:37565"/>
    </ligand>
</feature>
<dbReference type="InterPro" id="IPR042101">
    <property type="entry name" value="SRP54_N_sf"/>
</dbReference>
<dbReference type="InterPro" id="IPR027417">
    <property type="entry name" value="P-loop_NTPase"/>
</dbReference>
<dbReference type="HAMAP" id="MF_00306">
    <property type="entry name" value="SRP54"/>
    <property type="match status" value="1"/>
</dbReference>
<dbReference type="InterPro" id="IPR000897">
    <property type="entry name" value="SRP54_GTPase_dom"/>
</dbReference>
<keyword evidence="6 9" id="KW-0733">Signal recognition particle</keyword>
<comment type="subunit">
    <text evidence="9">Part of the signal recognition particle protein translocation system, which is composed of SRP and FtsY.</text>
</comment>
<feature type="compositionally biased region" description="Polar residues" evidence="10">
    <location>
        <begin position="521"/>
        <end position="530"/>
    </location>
</feature>
<feature type="compositionally biased region" description="Low complexity" evidence="10">
    <location>
        <begin position="493"/>
        <end position="520"/>
    </location>
</feature>
<keyword evidence="4 9" id="KW-0694">RNA-binding</keyword>
<dbReference type="Pfam" id="PF00448">
    <property type="entry name" value="SRP54"/>
    <property type="match status" value="1"/>
</dbReference>
<dbReference type="GO" id="GO:0006614">
    <property type="term" value="P:SRP-dependent cotranslational protein targeting to membrane"/>
    <property type="evidence" value="ECO:0007669"/>
    <property type="project" value="InterPro"/>
</dbReference>
<dbReference type="EC" id="3.6.5.4" evidence="9"/>
<dbReference type="SMART" id="SM00963">
    <property type="entry name" value="SRP54_N"/>
    <property type="match status" value="1"/>
</dbReference>
<gene>
    <name evidence="9" type="primary">ffh</name>
    <name evidence="12" type="ORF">BFS05_04840</name>
</gene>
<evidence type="ECO:0000256" key="5">
    <source>
        <dbReference type="ARBA" id="ARBA00023134"/>
    </source>
</evidence>
<reference evidence="12 13" key="1">
    <citation type="submission" date="2016-10" db="EMBL/GenBank/DDBJ databases">
        <authorList>
            <person name="Varghese N."/>
        </authorList>
    </citation>
    <scope>NUCLEOTIDE SEQUENCE [LARGE SCALE GENOMIC DNA]</scope>
    <source>
        <strain evidence="12 13">KA00225</strain>
    </source>
</reference>
<evidence type="ECO:0000256" key="10">
    <source>
        <dbReference type="SAM" id="MobiDB-lite"/>
    </source>
</evidence>
<dbReference type="GO" id="GO:0005525">
    <property type="term" value="F:GTP binding"/>
    <property type="evidence" value="ECO:0007669"/>
    <property type="project" value="UniProtKB-UniRule"/>
</dbReference>
<organism evidence="12 13">
    <name type="scientific">Gardnerella vaginalis</name>
    <dbReference type="NCBI Taxonomy" id="2702"/>
    <lineage>
        <taxon>Bacteria</taxon>
        <taxon>Bacillati</taxon>
        <taxon>Actinomycetota</taxon>
        <taxon>Actinomycetes</taxon>
        <taxon>Bifidobacteriales</taxon>
        <taxon>Bifidobacteriaceae</taxon>
        <taxon>Gardnerella</taxon>
    </lineage>
</organism>
<dbReference type="GO" id="GO:0008312">
    <property type="term" value="F:7S RNA binding"/>
    <property type="evidence" value="ECO:0007669"/>
    <property type="project" value="InterPro"/>
</dbReference>
<dbReference type="SMART" id="SM00382">
    <property type="entry name" value="AAA"/>
    <property type="match status" value="1"/>
</dbReference>
<dbReference type="CDD" id="cd18539">
    <property type="entry name" value="SRP_G"/>
    <property type="match status" value="1"/>
</dbReference>
<evidence type="ECO:0000256" key="7">
    <source>
        <dbReference type="ARBA" id="ARBA00023274"/>
    </source>
</evidence>
<comment type="subcellular location">
    <subcellularLocation>
        <location evidence="9">Cytoplasm</location>
    </subcellularLocation>
    <text evidence="9">The SRP-RNC complex is targeted to the cytoplasmic membrane.</text>
</comment>
<dbReference type="InterPro" id="IPR013822">
    <property type="entry name" value="Signal_recog_particl_SRP54_hlx"/>
</dbReference>
<evidence type="ECO:0000313" key="13">
    <source>
        <dbReference type="Proteomes" id="UP000236146"/>
    </source>
</evidence>
<dbReference type="Gene3D" id="1.20.120.140">
    <property type="entry name" value="Signal recognition particle SRP54, nucleotide-binding domain"/>
    <property type="match status" value="1"/>
</dbReference>
<protein>
    <recommendedName>
        <fullName evidence="9">Signal recognition particle protein</fullName>
        <ecNumber evidence="9">3.6.5.4</ecNumber>
    </recommendedName>
    <alternativeName>
        <fullName evidence="9">Fifty-four homolog</fullName>
    </alternativeName>
</protein>
<evidence type="ECO:0000256" key="3">
    <source>
        <dbReference type="ARBA" id="ARBA00022801"/>
    </source>
</evidence>
<feature type="compositionally biased region" description="Gly residues" evidence="10">
    <location>
        <begin position="445"/>
        <end position="460"/>
    </location>
</feature>
<feature type="compositionally biased region" description="Basic residues" evidence="10">
    <location>
        <begin position="463"/>
        <end position="477"/>
    </location>
</feature>
<comment type="caution">
    <text evidence="12">The sequence shown here is derived from an EMBL/GenBank/DDBJ whole genome shotgun (WGS) entry which is preliminary data.</text>
</comment>